<evidence type="ECO:0000313" key="3">
    <source>
        <dbReference type="EMBL" id="GHA05918.1"/>
    </source>
</evidence>
<dbReference type="GO" id="GO:0035243">
    <property type="term" value="F:protein-arginine omega-N symmetric methyltransferase activity"/>
    <property type="evidence" value="ECO:0007669"/>
    <property type="project" value="TreeGrafter"/>
</dbReference>
<evidence type="ECO:0000256" key="1">
    <source>
        <dbReference type="ARBA" id="ARBA00022603"/>
    </source>
</evidence>
<organism evidence="3 4">
    <name type="scientific">Novosphingobium arvoryzae</name>
    <dbReference type="NCBI Taxonomy" id="1256514"/>
    <lineage>
        <taxon>Bacteria</taxon>
        <taxon>Pseudomonadati</taxon>
        <taxon>Pseudomonadota</taxon>
        <taxon>Alphaproteobacteria</taxon>
        <taxon>Sphingomonadales</taxon>
        <taxon>Sphingomonadaceae</taxon>
        <taxon>Novosphingobium</taxon>
    </lineage>
</organism>
<dbReference type="InterPro" id="IPR003788">
    <property type="entry name" value="NDUFAF7"/>
</dbReference>
<keyword evidence="1" id="KW-0489">Methyltransferase</keyword>
<dbReference type="InterPro" id="IPR029063">
    <property type="entry name" value="SAM-dependent_MTases_sf"/>
</dbReference>
<dbReference type="AlphaFoldDB" id="A0A918RMS7"/>
<gene>
    <name evidence="3" type="ORF">GCM10011617_28600</name>
</gene>
<dbReference type="InterPro" id="IPR038375">
    <property type="entry name" value="NDUFAF7_sf"/>
</dbReference>
<reference evidence="3" key="1">
    <citation type="journal article" date="2014" name="Int. J. Syst. Evol. Microbiol.">
        <title>Complete genome sequence of Corynebacterium casei LMG S-19264T (=DSM 44701T), isolated from a smear-ripened cheese.</title>
        <authorList>
            <consortium name="US DOE Joint Genome Institute (JGI-PGF)"/>
            <person name="Walter F."/>
            <person name="Albersmeier A."/>
            <person name="Kalinowski J."/>
            <person name="Ruckert C."/>
        </authorList>
    </citation>
    <scope>NUCLEOTIDE SEQUENCE</scope>
    <source>
        <strain evidence="3">KCTC 32422</strain>
    </source>
</reference>
<sequence length="354" mass="38299">MSEGASAEPLAAIFRRLIANTGPISLMHYMGEANARYYTSRDPLGSAGDFVTAPEISQMFGELIGLWLADMWINAGRETPVHYIELGPGRGTLAKDALRTARRYGLEPSIHFVEASTALKDIQLETVPGAQWHHDLSTIPAYGPVLIVANEFLDALPVRQLVKTPQGWRERMVVPEGERFICVAGQQPMDAAVPEARRDAADGTIIETCPGAAATVYEVAGRLMEQGGAALFIDYGHDQLREGSTLQAVRQHLKVDPFVNPGEADLTAHVDFATLAPIAQSRGCKWLGTVPQGRWLRELGIETRAQALAQVAPQHAAAIHSAKDRLIGEGQMGLLFKVMGLAHPQWPSGAGFQG</sequence>
<dbReference type="PANTHER" id="PTHR12049:SF7">
    <property type="entry name" value="PROTEIN ARGININE METHYLTRANSFERASE NDUFAF7, MITOCHONDRIAL"/>
    <property type="match status" value="1"/>
</dbReference>
<accession>A0A918RMS7</accession>
<dbReference type="Gene3D" id="3.40.50.12710">
    <property type="match status" value="1"/>
</dbReference>
<proteinExistence type="predicted"/>
<dbReference type="RefSeq" id="WP_189542739.1">
    <property type="nucleotide sequence ID" value="NZ_BMZD01000009.1"/>
</dbReference>
<dbReference type="PANTHER" id="PTHR12049">
    <property type="entry name" value="PROTEIN ARGININE METHYLTRANSFERASE NDUFAF7, MITOCHONDRIAL"/>
    <property type="match status" value="1"/>
</dbReference>
<reference evidence="3" key="2">
    <citation type="submission" date="2020-09" db="EMBL/GenBank/DDBJ databases">
        <authorList>
            <person name="Sun Q."/>
            <person name="Kim S."/>
        </authorList>
    </citation>
    <scope>NUCLEOTIDE SEQUENCE</scope>
    <source>
        <strain evidence="3">KCTC 32422</strain>
    </source>
</reference>
<dbReference type="Pfam" id="PF02636">
    <property type="entry name" value="Methyltransf_28"/>
    <property type="match status" value="1"/>
</dbReference>
<evidence type="ECO:0000256" key="2">
    <source>
        <dbReference type="ARBA" id="ARBA00022679"/>
    </source>
</evidence>
<protein>
    <submittedName>
        <fullName evidence="3">ATP synthase subunit beta</fullName>
    </submittedName>
</protein>
<evidence type="ECO:0000313" key="4">
    <source>
        <dbReference type="Proteomes" id="UP000634139"/>
    </source>
</evidence>
<dbReference type="EMBL" id="BMZD01000009">
    <property type="protein sequence ID" value="GHA05918.1"/>
    <property type="molecule type" value="Genomic_DNA"/>
</dbReference>
<keyword evidence="4" id="KW-1185">Reference proteome</keyword>
<dbReference type="GO" id="GO:0032259">
    <property type="term" value="P:methylation"/>
    <property type="evidence" value="ECO:0007669"/>
    <property type="project" value="UniProtKB-KW"/>
</dbReference>
<dbReference type="Proteomes" id="UP000634139">
    <property type="component" value="Unassembled WGS sequence"/>
</dbReference>
<comment type="caution">
    <text evidence="3">The sequence shown here is derived from an EMBL/GenBank/DDBJ whole genome shotgun (WGS) entry which is preliminary data.</text>
</comment>
<keyword evidence="2" id="KW-0808">Transferase</keyword>
<name>A0A918RMS7_9SPHN</name>
<dbReference type="SUPFAM" id="SSF53335">
    <property type="entry name" value="S-adenosyl-L-methionine-dependent methyltransferases"/>
    <property type="match status" value="1"/>
</dbReference>